<name>A0AB39BGJ5_9MICO</name>
<evidence type="ECO:0000256" key="1">
    <source>
        <dbReference type="ARBA" id="ARBA00006484"/>
    </source>
</evidence>
<dbReference type="GO" id="GO:0016491">
    <property type="term" value="F:oxidoreductase activity"/>
    <property type="evidence" value="ECO:0007669"/>
    <property type="project" value="UniProtKB-KW"/>
</dbReference>
<dbReference type="Pfam" id="PF00106">
    <property type="entry name" value="adh_short"/>
    <property type="match status" value="1"/>
</dbReference>
<proteinExistence type="inferred from homology"/>
<dbReference type="InterPro" id="IPR002347">
    <property type="entry name" value="SDR_fam"/>
</dbReference>
<comment type="similarity">
    <text evidence="1">Belongs to the short-chain dehydrogenases/reductases (SDR) family.</text>
</comment>
<evidence type="ECO:0000256" key="2">
    <source>
        <dbReference type="ARBA" id="ARBA00023002"/>
    </source>
</evidence>
<gene>
    <name evidence="3" type="ORF">ABFY20_00600</name>
</gene>
<dbReference type="PROSITE" id="PS00061">
    <property type="entry name" value="ADH_SHORT"/>
    <property type="match status" value="1"/>
</dbReference>
<dbReference type="PRINTS" id="PR00081">
    <property type="entry name" value="GDHRDH"/>
</dbReference>
<evidence type="ECO:0000313" key="3">
    <source>
        <dbReference type="EMBL" id="XDI05620.1"/>
    </source>
</evidence>
<dbReference type="PANTHER" id="PTHR43477">
    <property type="entry name" value="DIHYDROANTICAPSIN 7-DEHYDROGENASE"/>
    <property type="match status" value="1"/>
</dbReference>
<sequence>MSDEAIAGAGATGAAGRRVVVAGATSESGAAVSTALIGAGASVVALGSNPSKLAELAARVPGITTEACDLTDSAAVDALAARLTAEGDGGVGGVDGLVHLVGGWVGGRGIVGQSDEGWEAMERSFRTLRNTTRAFYPALLASQAGRVVFVSSESVDAPTASGASYTAAKAASESWMRSVAQGFAAGQSALGLRSAAAVFVVKALVDDRMRAASPEKTFPGFTDVTTLAAAVLDLWNKPAPELNGARTHL</sequence>
<accession>A0AB39BGJ5</accession>
<protein>
    <submittedName>
        <fullName evidence="3">SDR family oxidoreductase</fullName>
        <ecNumber evidence="3">1.-.-.-</ecNumber>
    </submittedName>
</protein>
<dbReference type="EC" id="1.-.-.-" evidence="3"/>
<dbReference type="InterPro" id="IPR051122">
    <property type="entry name" value="SDR_DHRS6-like"/>
</dbReference>
<organism evidence="3">
    <name type="scientific">Herbiconiux sp. A18JL235</name>
    <dbReference type="NCBI Taxonomy" id="3152363"/>
    <lineage>
        <taxon>Bacteria</taxon>
        <taxon>Bacillati</taxon>
        <taxon>Actinomycetota</taxon>
        <taxon>Actinomycetes</taxon>
        <taxon>Micrococcales</taxon>
        <taxon>Microbacteriaceae</taxon>
        <taxon>Herbiconiux</taxon>
    </lineage>
</organism>
<reference evidence="3" key="1">
    <citation type="submission" date="2024-05" db="EMBL/GenBank/DDBJ databases">
        <title>Herbiconiux sp. A18JL235.</title>
        <authorList>
            <person name="Zhang G."/>
        </authorList>
    </citation>
    <scope>NUCLEOTIDE SEQUENCE</scope>
    <source>
        <strain evidence="3">A18JL235</strain>
    </source>
</reference>
<dbReference type="PANTHER" id="PTHR43477:SF1">
    <property type="entry name" value="DIHYDROANTICAPSIN 7-DEHYDROGENASE"/>
    <property type="match status" value="1"/>
</dbReference>
<dbReference type="EMBL" id="CP162511">
    <property type="protein sequence ID" value="XDI05620.1"/>
    <property type="molecule type" value="Genomic_DNA"/>
</dbReference>
<dbReference type="AlphaFoldDB" id="A0AB39BGJ5"/>
<keyword evidence="2 3" id="KW-0560">Oxidoreductase</keyword>
<dbReference type="InterPro" id="IPR036291">
    <property type="entry name" value="NAD(P)-bd_dom_sf"/>
</dbReference>
<dbReference type="Gene3D" id="3.40.50.720">
    <property type="entry name" value="NAD(P)-binding Rossmann-like Domain"/>
    <property type="match status" value="1"/>
</dbReference>
<dbReference type="SUPFAM" id="SSF51735">
    <property type="entry name" value="NAD(P)-binding Rossmann-fold domains"/>
    <property type="match status" value="1"/>
</dbReference>
<dbReference type="CDD" id="cd05233">
    <property type="entry name" value="SDR_c"/>
    <property type="match status" value="1"/>
</dbReference>
<dbReference type="RefSeq" id="WP_368498004.1">
    <property type="nucleotide sequence ID" value="NZ_CP162511.1"/>
</dbReference>
<dbReference type="InterPro" id="IPR020904">
    <property type="entry name" value="Sc_DH/Rdtase_CS"/>
</dbReference>